<evidence type="ECO:0000256" key="1">
    <source>
        <dbReference type="ARBA" id="ARBA00004651"/>
    </source>
</evidence>
<evidence type="ECO:0000256" key="2">
    <source>
        <dbReference type="ARBA" id="ARBA00022475"/>
    </source>
</evidence>
<gene>
    <name evidence="10" type="ORF">PBLR_15173</name>
</gene>
<dbReference type="AlphaFoldDB" id="A0A383RI32"/>
<comment type="similarity">
    <text evidence="7">Belongs to the ThrE exporter (TC 2.A.79) family.</text>
</comment>
<dbReference type="GO" id="GO:0005886">
    <property type="term" value="C:plasma membrane"/>
    <property type="evidence" value="ECO:0007669"/>
    <property type="project" value="UniProtKB-SubCell"/>
</dbReference>
<feature type="domain" description="Threonine/Serine exporter ThrE" evidence="9">
    <location>
        <begin position="4"/>
        <end position="131"/>
    </location>
</feature>
<dbReference type="InterPro" id="IPR050539">
    <property type="entry name" value="ThrE_Dicarb/AminoAcid_Exp"/>
</dbReference>
<feature type="transmembrane region" description="Helical" evidence="8">
    <location>
        <begin position="109"/>
        <end position="132"/>
    </location>
</feature>
<evidence type="ECO:0000259" key="9">
    <source>
        <dbReference type="Pfam" id="PF12821"/>
    </source>
</evidence>
<organism evidence="10 11">
    <name type="scientific">Paenibacillus alvei</name>
    <name type="common">Bacillus alvei</name>
    <dbReference type="NCBI Taxonomy" id="44250"/>
    <lineage>
        <taxon>Bacteria</taxon>
        <taxon>Bacillati</taxon>
        <taxon>Bacillota</taxon>
        <taxon>Bacilli</taxon>
        <taxon>Bacillales</taxon>
        <taxon>Paenibacillaceae</taxon>
        <taxon>Paenibacillus</taxon>
    </lineage>
</organism>
<dbReference type="InterPro" id="IPR024528">
    <property type="entry name" value="ThrE_2"/>
</dbReference>
<evidence type="ECO:0000256" key="8">
    <source>
        <dbReference type="SAM" id="Phobius"/>
    </source>
</evidence>
<evidence type="ECO:0000256" key="4">
    <source>
        <dbReference type="ARBA" id="ARBA00022692"/>
    </source>
</evidence>
<evidence type="ECO:0000313" key="10">
    <source>
        <dbReference type="EMBL" id="SYX86747.1"/>
    </source>
</evidence>
<feature type="transmembrane region" description="Helical" evidence="8">
    <location>
        <begin position="48"/>
        <end position="69"/>
    </location>
</feature>
<accession>A0A383RI32</accession>
<dbReference type="RefSeq" id="WP_138188579.1">
    <property type="nucleotide sequence ID" value="NZ_LS992241.1"/>
</dbReference>
<dbReference type="GO" id="GO:0015744">
    <property type="term" value="P:succinate transport"/>
    <property type="evidence" value="ECO:0007669"/>
    <property type="project" value="TreeGrafter"/>
</dbReference>
<evidence type="ECO:0000256" key="6">
    <source>
        <dbReference type="ARBA" id="ARBA00023136"/>
    </source>
</evidence>
<evidence type="ECO:0000256" key="3">
    <source>
        <dbReference type="ARBA" id="ARBA00022519"/>
    </source>
</evidence>
<keyword evidence="4 8" id="KW-0812">Transmembrane</keyword>
<reference evidence="11" key="1">
    <citation type="submission" date="2018-08" db="EMBL/GenBank/DDBJ databases">
        <authorList>
            <person name="Chevrot R."/>
        </authorList>
    </citation>
    <scope>NUCLEOTIDE SEQUENCE [LARGE SCALE GENOMIC DNA]</scope>
</reference>
<dbReference type="PANTHER" id="PTHR34390:SF1">
    <property type="entry name" value="SUCCINATE TRANSPORTER SUBUNIT YJJB-RELATED"/>
    <property type="match status" value="1"/>
</dbReference>
<evidence type="ECO:0000256" key="7">
    <source>
        <dbReference type="ARBA" id="ARBA00034125"/>
    </source>
</evidence>
<keyword evidence="3" id="KW-0997">Cell inner membrane</keyword>
<proteinExistence type="inferred from homology"/>
<name>A0A383RI32_PAEAL</name>
<dbReference type="PANTHER" id="PTHR34390">
    <property type="entry name" value="UPF0442 PROTEIN YJJB-RELATED"/>
    <property type="match status" value="1"/>
</dbReference>
<keyword evidence="2" id="KW-1003">Cell membrane</keyword>
<dbReference type="Pfam" id="PF12821">
    <property type="entry name" value="ThrE_2"/>
    <property type="match status" value="1"/>
</dbReference>
<evidence type="ECO:0000256" key="5">
    <source>
        <dbReference type="ARBA" id="ARBA00022989"/>
    </source>
</evidence>
<feature type="transmembrane region" description="Helical" evidence="8">
    <location>
        <begin position="76"/>
        <end position="97"/>
    </location>
</feature>
<sequence>MVEQLIVSFVASAAFGILFNSPPKLMLQCGFVGMAGWFVYILCTDNNIGPIPASLAASFVIAMMSHLFAKLYRTPIIVFNVAGVIPLVPGGIAYDAMRNIVEDQYDQAIQLAFKASMISGAIAIGIIFSEVLHQVMRRRVKG</sequence>
<dbReference type="EMBL" id="LS992241">
    <property type="protein sequence ID" value="SYX86747.1"/>
    <property type="molecule type" value="Genomic_DNA"/>
</dbReference>
<keyword evidence="6 8" id="KW-0472">Membrane</keyword>
<evidence type="ECO:0000313" key="11">
    <source>
        <dbReference type="Proteomes" id="UP000304148"/>
    </source>
</evidence>
<keyword evidence="5 8" id="KW-1133">Transmembrane helix</keyword>
<dbReference type="Proteomes" id="UP000304148">
    <property type="component" value="Chromosome"/>
</dbReference>
<comment type="subcellular location">
    <subcellularLocation>
        <location evidence="1">Cell membrane</location>
        <topology evidence="1">Multi-pass membrane protein</topology>
    </subcellularLocation>
</comment>
<protein>
    <recommendedName>
        <fullName evidence="9">Threonine/Serine exporter ThrE domain-containing protein</fullName>
    </recommendedName>
</protein>